<name>A0A1N7S6H6_9BURK</name>
<reference evidence="2" key="1">
    <citation type="submission" date="2016-12" db="EMBL/GenBank/DDBJ databases">
        <authorList>
            <person name="Moulin L."/>
        </authorList>
    </citation>
    <scope>NUCLEOTIDE SEQUENCE [LARGE SCALE GENOMIC DNA]</scope>
    <source>
        <strain evidence="2">STM 7183</strain>
    </source>
</reference>
<feature type="compositionally biased region" description="Basic and acidic residues" evidence="1">
    <location>
        <begin position="52"/>
        <end position="68"/>
    </location>
</feature>
<organism evidence="2 3">
    <name type="scientific">Paraburkholderia piptadeniae</name>
    <dbReference type="NCBI Taxonomy" id="1701573"/>
    <lineage>
        <taxon>Bacteria</taxon>
        <taxon>Pseudomonadati</taxon>
        <taxon>Pseudomonadota</taxon>
        <taxon>Betaproteobacteria</taxon>
        <taxon>Burkholderiales</taxon>
        <taxon>Burkholderiaceae</taxon>
        <taxon>Paraburkholderia</taxon>
    </lineage>
</organism>
<protein>
    <submittedName>
        <fullName evidence="2">Uncharacterized protein</fullName>
    </submittedName>
</protein>
<keyword evidence="3" id="KW-1185">Reference proteome</keyword>
<dbReference type="Proteomes" id="UP000195569">
    <property type="component" value="Unassembled WGS sequence"/>
</dbReference>
<feature type="region of interest" description="Disordered" evidence="1">
    <location>
        <begin position="27"/>
        <end position="68"/>
    </location>
</feature>
<evidence type="ECO:0000256" key="1">
    <source>
        <dbReference type="SAM" id="MobiDB-lite"/>
    </source>
</evidence>
<dbReference type="EMBL" id="CYGY02000034">
    <property type="protein sequence ID" value="SIT43034.1"/>
    <property type="molecule type" value="Genomic_DNA"/>
</dbReference>
<accession>A0A1N7S6H6</accession>
<dbReference type="AlphaFoldDB" id="A0A1N7S6H6"/>
<gene>
    <name evidence="2" type="ORF">BN2476_340032</name>
</gene>
<proteinExistence type="predicted"/>
<comment type="caution">
    <text evidence="2">The sequence shown here is derived from an EMBL/GenBank/DDBJ whole genome shotgun (WGS) entry which is preliminary data.</text>
</comment>
<evidence type="ECO:0000313" key="2">
    <source>
        <dbReference type="EMBL" id="SIT43034.1"/>
    </source>
</evidence>
<sequence length="68" mass="7757">MICTLSLSHASPTAMHAKDWQALTKSLKPIKERQNERTVQGNGNEQRRSRRSRDLIGQRARREAGRTA</sequence>
<evidence type="ECO:0000313" key="3">
    <source>
        <dbReference type="Proteomes" id="UP000195569"/>
    </source>
</evidence>